<organism evidence="1 2">
    <name type="scientific">Bacillus anthracis</name>
    <name type="common">anthrax bacterium</name>
    <dbReference type="NCBI Taxonomy" id="1392"/>
    <lineage>
        <taxon>Bacteria</taxon>
        <taxon>Bacillati</taxon>
        <taxon>Bacillota</taxon>
        <taxon>Bacilli</taxon>
        <taxon>Bacillales</taxon>
        <taxon>Bacillaceae</taxon>
        <taxon>Bacillus</taxon>
        <taxon>Bacillus cereus group</taxon>
    </lineage>
</organism>
<keyword evidence="1" id="KW-0614">Plasmid</keyword>
<geneLocation type="plasmid" evidence="1 2">
    <name>pXO1</name>
</geneLocation>
<protein>
    <submittedName>
        <fullName evidence="1">Uncharacterized protein</fullName>
    </submittedName>
</protein>
<accession>Q6EZN1</accession>
<reference evidence="1 2" key="1">
    <citation type="journal article" date="2009" name="J. Bacteriol.">
        <title>The complete genome sequence of Bacillus anthracis Ames 'Ancestor'.</title>
        <authorList>
            <person name="Ravel J."/>
            <person name="Jiang L."/>
            <person name="Stanley S.T."/>
            <person name="Wilson M.R."/>
            <person name="Decker R.S."/>
            <person name="Read T.D."/>
            <person name="Worsham P."/>
            <person name="Keim P.S."/>
            <person name="Salzberg S.L."/>
            <person name="Fraser-Liggett C.M."/>
            <person name="Rasko D.A."/>
        </authorList>
    </citation>
    <scope>NUCLEOTIDE SEQUENCE [LARGE SCALE GENOMIC DNA]</scope>
    <source>
        <strain evidence="2">Ames ancestor</strain>
        <plasmid evidence="2">pXO1</plasmid>
    </source>
</reference>
<dbReference type="HOGENOM" id="CLU_3114205_0_0_9"/>
<gene>
    <name evidence="1" type="ordered locus">GBAA_pXO1_0147</name>
</gene>
<proteinExistence type="predicted"/>
<keyword evidence="2" id="KW-1185">Reference proteome</keyword>
<dbReference type="Proteomes" id="UP000000594">
    <property type="component" value="Plasmid pXO1"/>
</dbReference>
<name>Q6EZN1_BACAN</name>
<dbReference type="AlphaFoldDB" id="Q6EZN1"/>
<evidence type="ECO:0000313" key="2">
    <source>
        <dbReference type="Proteomes" id="UP000000594"/>
    </source>
</evidence>
<sequence length="50" mass="6330">MLQNRLYNFFYFNFGIINKNYNFSMLICYFNRRNKKPIFPLKKSFPKYVF</sequence>
<evidence type="ECO:0000313" key="1">
    <source>
        <dbReference type="EMBL" id="AAT28888.2"/>
    </source>
</evidence>
<dbReference type="KEGG" id="bar:GBAA_pXO1_0147"/>
<dbReference type="EMBL" id="AE017336">
    <property type="protein sequence ID" value="AAT28888.2"/>
    <property type="molecule type" value="Genomic_DNA"/>
</dbReference>